<dbReference type="KEGG" id="cdep:91088220"/>
<evidence type="ECO:0000256" key="1">
    <source>
        <dbReference type="SAM" id="MobiDB-lite"/>
    </source>
</evidence>
<dbReference type="RefSeq" id="XP_066069497.1">
    <property type="nucleotide sequence ID" value="XM_066213400.1"/>
</dbReference>
<feature type="transmembrane region" description="Helical" evidence="2">
    <location>
        <begin position="918"/>
        <end position="939"/>
    </location>
</feature>
<reference evidence="5" key="3">
    <citation type="submission" date="2024-01" db="EMBL/GenBank/DDBJ databases">
        <authorList>
            <person name="Coelho M.A."/>
            <person name="David-Palma M."/>
            <person name="Shea T."/>
            <person name="Sun S."/>
            <person name="Cuomo C.A."/>
            <person name="Heitman J."/>
        </authorList>
    </citation>
    <scope>NUCLEOTIDE SEQUENCE</scope>
    <source>
        <strain evidence="5">CBS 7841</strain>
    </source>
</reference>
<dbReference type="GO" id="GO:0005886">
    <property type="term" value="C:plasma membrane"/>
    <property type="evidence" value="ECO:0007669"/>
    <property type="project" value="TreeGrafter"/>
</dbReference>
<dbReference type="GeneID" id="91088220"/>
<gene>
    <name evidence="5" type="ORF">L203_104010</name>
</gene>
<dbReference type="Pfam" id="PF02714">
    <property type="entry name" value="RSN1_7TM"/>
    <property type="match status" value="1"/>
</dbReference>
<organism evidence="5 6">
    <name type="scientific">Cryptococcus depauperatus CBS 7841</name>
    <dbReference type="NCBI Taxonomy" id="1295531"/>
    <lineage>
        <taxon>Eukaryota</taxon>
        <taxon>Fungi</taxon>
        <taxon>Dikarya</taxon>
        <taxon>Basidiomycota</taxon>
        <taxon>Agaricomycotina</taxon>
        <taxon>Tremellomycetes</taxon>
        <taxon>Tremellales</taxon>
        <taxon>Cryptococcaceae</taxon>
        <taxon>Cryptococcus</taxon>
    </lineage>
</organism>
<dbReference type="Proteomes" id="UP000094043">
    <property type="component" value="Chromosome 4"/>
</dbReference>
<feature type="transmembrane region" description="Helical" evidence="2">
    <location>
        <begin position="991"/>
        <end position="1014"/>
    </location>
</feature>
<evidence type="ECO:0000259" key="4">
    <source>
        <dbReference type="Pfam" id="PF12621"/>
    </source>
</evidence>
<feature type="domain" description="10TM putative phosphate transporter extracellular tail" evidence="4">
    <location>
        <begin position="1177"/>
        <end position="1221"/>
    </location>
</feature>
<reference evidence="5" key="2">
    <citation type="journal article" date="2022" name="Elife">
        <title>Obligate sexual reproduction of a homothallic fungus closely related to the Cryptococcus pathogenic species complex.</title>
        <authorList>
            <person name="Passer A.R."/>
            <person name="Clancey S.A."/>
            <person name="Shea T."/>
            <person name="David-Palma M."/>
            <person name="Averette A.F."/>
            <person name="Boekhout T."/>
            <person name="Porcel B.M."/>
            <person name="Nowrousian M."/>
            <person name="Cuomo C.A."/>
            <person name="Sun S."/>
            <person name="Heitman J."/>
            <person name="Coelho M.A."/>
        </authorList>
    </citation>
    <scope>NUCLEOTIDE SEQUENCE</scope>
    <source>
        <strain evidence="5">CBS 7841</strain>
    </source>
</reference>
<evidence type="ECO:0000256" key="2">
    <source>
        <dbReference type="SAM" id="Phobius"/>
    </source>
</evidence>
<feature type="transmembrane region" description="Helical" evidence="2">
    <location>
        <begin position="1059"/>
        <end position="1080"/>
    </location>
</feature>
<evidence type="ECO:0008006" key="7">
    <source>
        <dbReference type="Google" id="ProtNLM"/>
    </source>
</evidence>
<dbReference type="InterPro" id="IPR022257">
    <property type="entry name" value="PHM7_ext"/>
</dbReference>
<dbReference type="AlphaFoldDB" id="A0AAJ8JUW2"/>
<name>A0AAJ8JUW2_9TREE</name>
<feature type="domain" description="CSC1/OSCA1-like 7TM region" evidence="3">
    <location>
        <begin position="787"/>
        <end position="1019"/>
    </location>
</feature>
<feature type="transmembrane region" description="Helical" evidence="2">
    <location>
        <begin position="781"/>
        <end position="807"/>
    </location>
</feature>
<feature type="transmembrane region" description="Helical" evidence="2">
    <location>
        <begin position="273"/>
        <end position="297"/>
    </location>
</feature>
<feature type="transmembrane region" description="Helical" evidence="2">
    <location>
        <begin position="968"/>
        <end position="985"/>
    </location>
</feature>
<evidence type="ECO:0000313" key="6">
    <source>
        <dbReference type="Proteomes" id="UP000094043"/>
    </source>
</evidence>
<feature type="region of interest" description="Disordered" evidence="1">
    <location>
        <begin position="586"/>
        <end position="696"/>
    </location>
</feature>
<sequence>MSLQLPTLPPGQLHTHSKRHYYVCAGQTLSWEPNWYTEPFFTSEQTSYDKAASTGPVNPPASIFESADECVRILKSLSGMGNTVSSTVAKTDSPNSSRSKLIPITTLDSVSTSNGGVATKTYSSVMTLGTSTVTAVSMSNSGSTDMSSLEASGTTTIISTSKVTATSSVGPTSISAFESINSCAGEWDWQDWGAISGLGLGVILGGILWILWALLRPRIPSVFSPRSYFVPPSSRPSSWSWLIFLFPFLHLPPLNSPETPPSEGDNVLHLLFLALKLAAIGSLVSLGAILIMILAGVPCVRETAPLNSLGGRLGSLTDMSLLRLLDALDPSPDSASTHNYLMRMAASLDRRNLPSTIAPAIGSARTRLIIILVLLTVFWVGGGLFVIIRLYSQLAKSKKIFEEKTCQSLDMIFIHASKAQGWLGVSEEGLKRWLNDWWKTSFKERLQEDEVAEIEISGLFAIPNTSELRNKVQERERVLMALELAETQYVQSFKSADGRIKPSWWAEDNYPPKHTGTEKEELPSDFLAPKGFYKVNPVEDVHSDRQLNRPSAITTTDTGTRFHEVNQSSVLLTNKFEIGQRVKIDDNGDYVLDPSPPTSSESNMLDSDSNVNSALKESTFPGTHIDASSSRSLSKTVPERTEEASLTAMTKSPQAATSRELSSSRAGHGLSQKKESRSTSDLEPPSPSHRHSETPSLIAKHCMNVREHRTSLKTLNTDIDLLQRQKFEYVVGDGQKEGVNGWILVGRGVKWMPGSILIEARTREDILWHNLNKKHSRRSEIAFWVEVVFVGIILAMICIPFIGLSVGTAPGFSHYLSFLKPLAKSDGFGSGVVEGLVPAITLTISTTLAVYGIERLSKRVHSTCRTHQKLLAYKATFWLLLSVMVIWIILIIALQYAVQNFALNVQKARGTGDGAVFSAWPVFVLLLNLAFVAPGLYLLQGKRLLRCFKERRKAITPRQKFRMSKPPSFNPSYAMLSALLAVFYASTLMFLFPLLAIPIMVLLYLIFIASRYMISRVFLDSAGGHIGTLAALWTVRRLGWVLSLGPVLYGLILLSRNEWALGGISLGVAGATVILSEILISSQYLPSQRKRLAPNTRRALDKVKAFQKGKESSQVATLPSRPSELSLLRRVTALLPGYSRLPQNCPLPLRTESIDDMFQTERAAYTKLQLVESNIEAPERLLYENSDTKGLIYPPEMLAPSPIIWLPADEAGIAENEVEDLMLHHGLIGIVDPIGYDKLSNKKKREGKSRRADSPLLSGS</sequence>
<dbReference type="EMBL" id="CP143787">
    <property type="protein sequence ID" value="WVN88797.1"/>
    <property type="molecule type" value="Genomic_DNA"/>
</dbReference>
<feature type="transmembrane region" description="Helical" evidence="2">
    <location>
        <begin position="875"/>
        <end position="898"/>
    </location>
</feature>
<reference evidence="5" key="1">
    <citation type="submission" date="2016-06" db="EMBL/GenBank/DDBJ databases">
        <authorList>
            <person name="Cuomo C."/>
            <person name="Litvintseva A."/>
            <person name="Heitman J."/>
            <person name="Chen Y."/>
            <person name="Sun S."/>
            <person name="Springer D."/>
            <person name="Dromer F."/>
            <person name="Young S."/>
            <person name="Zeng Q."/>
            <person name="Chapman S."/>
            <person name="Gujja S."/>
            <person name="Saif S."/>
            <person name="Birren B."/>
        </authorList>
    </citation>
    <scope>NUCLEOTIDE SEQUENCE</scope>
    <source>
        <strain evidence="5">CBS 7841</strain>
    </source>
</reference>
<dbReference type="PANTHER" id="PTHR13018">
    <property type="entry name" value="PROBABLE MEMBRANE PROTEIN DUF221-RELATED"/>
    <property type="match status" value="1"/>
</dbReference>
<keyword evidence="6" id="KW-1185">Reference proteome</keyword>
<feature type="transmembrane region" description="Helical" evidence="2">
    <location>
        <begin position="1035"/>
        <end position="1053"/>
    </location>
</feature>
<dbReference type="Pfam" id="PF12621">
    <property type="entry name" value="PHM7_ext"/>
    <property type="match status" value="1"/>
</dbReference>
<feature type="region of interest" description="Disordered" evidence="1">
    <location>
        <begin position="1241"/>
        <end position="1260"/>
    </location>
</feature>
<evidence type="ECO:0000259" key="3">
    <source>
        <dbReference type="Pfam" id="PF02714"/>
    </source>
</evidence>
<dbReference type="GO" id="GO:0005227">
    <property type="term" value="F:calcium-activated cation channel activity"/>
    <property type="evidence" value="ECO:0007669"/>
    <property type="project" value="InterPro"/>
</dbReference>
<keyword evidence="2" id="KW-1133">Transmembrane helix</keyword>
<protein>
    <recommendedName>
        <fullName evidence="7">CSC1/OSCA1-like 7TM region domain-containing protein</fullName>
    </recommendedName>
</protein>
<keyword evidence="2" id="KW-0812">Transmembrane</keyword>
<evidence type="ECO:0000313" key="5">
    <source>
        <dbReference type="EMBL" id="WVN88797.1"/>
    </source>
</evidence>
<dbReference type="InterPro" id="IPR045122">
    <property type="entry name" value="Csc1-like"/>
</dbReference>
<dbReference type="InterPro" id="IPR003864">
    <property type="entry name" value="CSC1/OSCA1-like_7TM"/>
</dbReference>
<feature type="transmembrane region" description="Helical" evidence="2">
    <location>
        <begin position="827"/>
        <end position="854"/>
    </location>
</feature>
<accession>A0AAJ8JUW2</accession>
<keyword evidence="2" id="KW-0472">Membrane</keyword>
<proteinExistence type="predicted"/>
<feature type="compositionally biased region" description="Polar residues" evidence="1">
    <location>
        <begin position="626"/>
        <end position="635"/>
    </location>
</feature>
<feature type="compositionally biased region" description="Polar residues" evidence="1">
    <location>
        <begin position="598"/>
        <end position="616"/>
    </location>
</feature>
<feature type="transmembrane region" description="Helical" evidence="2">
    <location>
        <begin position="368"/>
        <end position="391"/>
    </location>
</feature>
<feature type="transmembrane region" description="Helical" evidence="2">
    <location>
        <begin position="192"/>
        <end position="215"/>
    </location>
</feature>
<dbReference type="PANTHER" id="PTHR13018:SF5">
    <property type="entry name" value="RE44586P"/>
    <property type="match status" value="1"/>
</dbReference>
<feature type="compositionally biased region" description="Polar residues" evidence="1">
    <location>
        <begin position="647"/>
        <end position="665"/>
    </location>
</feature>